<proteinExistence type="predicted"/>
<gene>
    <name evidence="2" type="primary">52</name>
    <name evidence="2" type="ORF">268TH004_52</name>
</gene>
<sequence length="61" mass="6315">MIVLIWIAFVISIVIGLVSVSAALSSKADTWEFVLGTVFAGSMTVVAVVLGTILKTGGFTL</sequence>
<evidence type="ECO:0000313" key="3">
    <source>
        <dbReference type="Proteomes" id="UP000595376"/>
    </source>
</evidence>
<keyword evidence="1" id="KW-1133">Transmembrane helix</keyword>
<accession>A0A7T8C2E6</accession>
<protein>
    <submittedName>
        <fullName evidence="2">Uncharacterized protein</fullName>
    </submittedName>
</protein>
<organism evidence="2 3">
    <name type="scientific">Bacillus phage 268TH004</name>
    <dbReference type="NCBI Taxonomy" id="2801523"/>
    <lineage>
        <taxon>Viruses</taxon>
        <taxon>Duplodnaviria</taxon>
        <taxon>Heunggongvirae</taxon>
        <taxon>Uroviricota</taxon>
        <taxon>Caudoviricetes</taxon>
        <taxon>Ehrlichviridae</taxon>
        <taxon>Gettysburgvirus</taxon>
        <taxon>Gettysburgvirus gv268TH004</taxon>
    </lineage>
</organism>
<evidence type="ECO:0000256" key="1">
    <source>
        <dbReference type="SAM" id="Phobius"/>
    </source>
</evidence>
<dbReference type="Proteomes" id="UP000595376">
    <property type="component" value="Segment"/>
</dbReference>
<name>A0A7T8C2E6_9CAUD</name>
<feature type="transmembrane region" description="Helical" evidence="1">
    <location>
        <begin position="33"/>
        <end position="54"/>
    </location>
</feature>
<reference evidence="2 3" key="1">
    <citation type="submission" date="2020-12" db="EMBL/GenBank/DDBJ databases">
        <authorList>
            <person name="Goubet-McCall L."/>
            <person name="Delesalle V.A."/>
            <person name="Krukonis G.P."/>
        </authorList>
    </citation>
    <scope>NUCLEOTIDE SEQUENCE [LARGE SCALE GENOMIC DNA]</scope>
</reference>
<keyword evidence="1" id="KW-0472">Membrane</keyword>
<keyword evidence="1" id="KW-0812">Transmembrane</keyword>
<dbReference type="EMBL" id="MW394467">
    <property type="protein sequence ID" value="QQO40397.1"/>
    <property type="molecule type" value="Genomic_DNA"/>
</dbReference>
<keyword evidence="3" id="KW-1185">Reference proteome</keyword>
<evidence type="ECO:0000313" key="2">
    <source>
        <dbReference type="EMBL" id="QQO40397.1"/>
    </source>
</evidence>